<reference evidence="1 2" key="1">
    <citation type="submission" date="2016-07" db="EMBL/GenBank/DDBJ databases">
        <title>Pervasive Adenine N6-methylation of Active Genes in Fungi.</title>
        <authorList>
            <consortium name="DOE Joint Genome Institute"/>
            <person name="Mondo S.J."/>
            <person name="Dannebaum R.O."/>
            <person name="Kuo R.C."/>
            <person name="Labutti K."/>
            <person name="Haridas S."/>
            <person name="Kuo A."/>
            <person name="Salamov A."/>
            <person name="Ahrendt S.R."/>
            <person name="Lipzen A."/>
            <person name="Sullivan W."/>
            <person name="Andreopoulos W.B."/>
            <person name="Clum A."/>
            <person name="Lindquist E."/>
            <person name="Daum C."/>
            <person name="Ramamoorthy G.K."/>
            <person name="Gryganskyi A."/>
            <person name="Culley D."/>
            <person name="Magnuson J.K."/>
            <person name="James T.Y."/>
            <person name="O'Malley M.A."/>
            <person name="Stajich J.E."/>
            <person name="Spatafora J.W."/>
            <person name="Visel A."/>
            <person name="Grigoriev I.V."/>
        </authorList>
    </citation>
    <scope>NUCLEOTIDE SEQUENCE [LARGE SCALE GENOMIC DNA]</scope>
    <source>
        <strain evidence="1 2">ATCC 12442</strain>
    </source>
</reference>
<dbReference type="GeneID" id="63803962"/>
<comment type="caution">
    <text evidence="1">The sequence shown here is derived from an EMBL/GenBank/DDBJ whole genome shotgun (WGS) entry which is preliminary data.</text>
</comment>
<dbReference type="AlphaFoldDB" id="A0A1Y1WBB8"/>
<evidence type="ECO:0000313" key="1">
    <source>
        <dbReference type="EMBL" id="ORX70831.1"/>
    </source>
</evidence>
<keyword evidence="2" id="KW-1185">Reference proteome</keyword>
<evidence type="ECO:0000313" key="2">
    <source>
        <dbReference type="Proteomes" id="UP000193922"/>
    </source>
</evidence>
<gene>
    <name evidence="1" type="ORF">DL89DRAFT_266947</name>
</gene>
<dbReference type="RefSeq" id="XP_040744410.1">
    <property type="nucleotide sequence ID" value="XM_040887314.1"/>
</dbReference>
<accession>A0A1Y1WBB8</accession>
<organism evidence="1 2">
    <name type="scientific">Linderina pennispora</name>
    <dbReference type="NCBI Taxonomy" id="61395"/>
    <lineage>
        <taxon>Eukaryota</taxon>
        <taxon>Fungi</taxon>
        <taxon>Fungi incertae sedis</taxon>
        <taxon>Zoopagomycota</taxon>
        <taxon>Kickxellomycotina</taxon>
        <taxon>Kickxellomycetes</taxon>
        <taxon>Kickxellales</taxon>
        <taxon>Kickxellaceae</taxon>
        <taxon>Linderina</taxon>
    </lineage>
</organism>
<proteinExistence type="predicted"/>
<protein>
    <submittedName>
        <fullName evidence="1">Uncharacterized protein</fullName>
    </submittedName>
</protein>
<sequence length="67" mass="7878">MLDNPKCFEVDWWILQLINGNNTQPTSKPIAPSNMVMKRNSIWRWYTCLATCLSVAEYPVAKKMWED</sequence>
<name>A0A1Y1WBB8_9FUNG</name>
<dbReference type="EMBL" id="MCFD01000005">
    <property type="protein sequence ID" value="ORX70831.1"/>
    <property type="molecule type" value="Genomic_DNA"/>
</dbReference>
<dbReference type="Proteomes" id="UP000193922">
    <property type="component" value="Unassembled WGS sequence"/>
</dbReference>